<keyword evidence="1" id="KW-1133">Transmembrane helix</keyword>
<reference evidence="2" key="1">
    <citation type="journal article" date="2020" name="Nature">
        <title>Giant virus diversity and host interactions through global metagenomics.</title>
        <authorList>
            <person name="Schulz F."/>
            <person name="Roux S."/>
            <person name="Paez-Espino D."/>
            <person name="Jungbluth S."/>
            <person name="Walsh D.A."/>
            <person name="Denef V.J."/>
            <person name="McMahon K.D."/>
            <person name="Konstantinidis K.T."/>
            <person name="Eloe-Fadrosh E.A."/>
            <person name="Kyrpides N.C."/>
            <person name="Woyke T."/>
        </authorList>
    </citation>
    <scope>NUCLEOTIDE SEQUENCE</scope>
    <source>
        <strain evidence="2">GVMAG-M-3300023179-152</strain>
    </source>
</reference>
<keyword evidence="1" id="KW-0812">Transmembrane</keyword>
<organism evidence="2">
    <name type="scientific">viral metagenome</name>
    <dbReference type="NCBI Taxonomy" id="1070528"/>
    <lineage>
        <taxon>unclassified sequences</taxon>
        <taxon>metagenomes</taxon>
        <taxon>organismal metagenomes</taxon>
    </lineage>
</organism>
<keyword evidence="1" id="KW-0472">Membrane</keyword>
<dbReference type="EMBL" id="MN739765">
    <property type="protein sequence ID" value="QHT25339.1"/>
    <property type="molecule type" value="Genomic_DNA"/>
</dbReference>
<dbReference type="AlphaFoldDB" id="A0A6C0EAQ2"/>
<evidence type="ECO:0000256" key="1">
    <source>
        <dbReference type="SAM" id="Phobius"/>
    </source>
</evidence>
<accession>A0A6C0EAQ2</accession>
<feature type="transmembrane region" description="Helical" evidence="1">
    <location>
        <begin position="24"/>
        <end position="44"/>
    </location>
</feature>
<protein>
    <submittedName>
        <fullName evidence="2">Uncharacterized protein</fullName>
    </submittedName>
</protein>
<feature type="transmembrane region" description="Helical" evidence="1">
    <location>
        <begin position="64"/>
        <end position="82"/>
    </location>
</feature>
<sequence>MPSADSAQPVKENQSLASYNKWKYTLYTTIIVLLIFNPFTYKLVNSLLSNLVGKIASNDGCPTLLGLAIHAIVFTLIIRLIMDLHI</sequence>
<name>A0A6C0EAQ2_9ZZZZ</name>
<evidence type="ECO:0000313" key="2">
    <source>
        <dbReference type="EMBL" id="QHT25339.1"/>
    </source>
</evidence>
<proteinExistence type="predicted"/>